<organism evidence="2 3">
    <name type="scientific">Streptomyces lonegramiae</name>
    <dbReference type="NCBI Taxonomy" id="3075524"/>
    <lineage>
        <taxon>Bacteria</taxon>
        <taxon>Bacillati</taxon>
        <taxon>Actinomycetota</taxon>
        <taxon>Actinomycetes</taxon>
        <taxon>Kitasatosporales</taxon>
        <taxon>Streptomycetaceae</taxon>
        <taxon>Streptomyces</taxon>
    </lineage>
</organism>
<name>A0ABU2XX75_9ACTN</name>
<dbReference type="InterPro" id="IPR029061">
    <property type="entry name" value="THDP-binding"/>
</dbReference>
<evidence type="ECO:0000313" key="3">
    <source>
        <dbReference type="Proteomes" id="UP001180754"/>
    </source>
</evidence>
<proteinExistence type="predicted"/>
<feature type="non-terminal residue" evidence="2">
    <location>
        <position position="208"/>
    </location>
</feature>
<dbReference type="InterPro" id="IPR041621">
    <property type="entry name" value="PDH_E1_M"/>
</dbReference>
<dbReference type="Gene3D" id="3.40.50.970">
    <property type="match status" value="2"/>
</dbReference>
<dbReference type="PANTHER" id="PTHR43825:SF3">
    <property type="entry name" value="PYRUVATE DEHYDROGENASE E1 COMPONENT"/>
    <property type="match status" value="1"/>
</dbReference>
<comment type="caution">
    <text evidence="2">The sequence shown here is derived from an EMBL/GenBank/DDBJ whole genome shotgun (WGS) entry which is preliminary data.</text>
</comment>
<protein>
    <submittedName>
        <fullName evidence="2">Pyruvate dehydrogenase (Acetyl-transferring), homodimeric type</fullName>
    </submittedName>
</protein>
<dbReference type="EMBL" id="JAVRFD010000209">
    <property type="protein sequence ID" value="MDT0550522.1"/>
    <property type="molecule type" value="Genomic_DNA"/>
</dbReference>
<feature type="non-terminal residue" evidence="2">
    <location>
        <position position="1"/>
    </location>
</feature>
<evidence type="ECO:0000259" key="1">
    <source>
        <dbReference type="Pfam" id="PF17831"/>
    </source>
</evidence>
<accession>A0ABU2XX75</accession>
<dbReference type="PANTHER" id="PTHR43825">
    <property type="entry name" value="PYRUVATE DEHYDROGENASE E1 COMPONENT"/>
    <property type="match status" value="1"/>
</dbReference>
<dbReference type="Proteomes" id="UP001180754">
    <property type="component" value="Unassembled WGS sequence"/>
</dbReference>
<sequence length="208" mass="23833">FQTYATETGAYIREHFFGDDPRLRDMVKDMTDQQILHLGRGGHDHRKVYAAYAAAKAHKGQPTVILAQTVKGWTLGPNFEGRNATHQMKKLTVEDLKRFRDRLHIPITDKQLDEGYPPYYHPGRDSEEIQYMHDRRNSLGGYVPTRVVRAKPLPQPEEKTYAAAKKGSGSQSIATTMAFVRILKDLMRDKEIGKRFVLIAPDEYRTFG</sequence>
<evidence type="ECO:0000313" key="2">
    <source>
        <dbReference type="EMBL" id="MDT0550522.1"/>
    </source>
</evidence>
<reference evidence="2" key="1">
    <citation type="submission" date="2024-05" db="EMBL/GenBank/DDBJ databases">
        <title>30 novel species of actinomycetes from the DSMZ collection.</title>
        <authorList>
            <person name="Nouioui I."/>
        </authorList>
    </citation>
    <scope>NUCLEOTIDE SEQUENCE</scope>
    <source>
        <strain evidence="2">DSM 41529</strain>
    </source>
</reference>
<dbReference type="InterPro" id="IPR051157">
    <property type="entry name" value="PDH/Transketolase"/>
</dbReference>
<keyword evidence="2" id="KW-0670">Pyruvate</keyword>
<feature type="domain" description="Pyruvate dehydrogenase E1 component middle" evidence="1">
    <location>
        <begin position="154"/>
        <end position="208"/>
    </location>
</feature>
<keyword evidence="3" id="KW-1185">Reference proteome</keyword>
<dbReference type="SUPFAM" id="SSF52518">
    <property type="entry name" value="Thiamin diphosphate-binding fold (THDP-binding)"/>
    <property type="match status" value="2"/>
</dbReference>
<gene>
    <name evidence="2" type="ORF">RND15_49020</name>
</gene>
<dbReference type="Pfam" id="PF17831">
    <property type="entry name" value="PDH_E1_M"/>
    <property type="match status" value="1"/>
</dbReference>